<keyword evidence="2" id="KW-1185">Reference proteome</keyword>
<protein>
    <submittedName>
        <fullName evidence="1">Uncharacterized protein</fullName>
    </submittedName>
</protein>
<evidence type="ECO:0000313" key="1">
    <source>
        <dbReference type="EMBL" id="GGF42651.1"/>
    </source>
</evidence>
<accession>A0ABQ1V967</accession>
<sequence>MPVLKAKGYDGAYHCKAAYPGKFTSSIRGYINAFIKGKEDYPANGLTMSTYLQWKGEGSDYTMARLKLDADGMDKWKLSCMEISHRDRFGRIIQERKLSPKDIQDIPSRKLAIKMVNPVVQQKSRRYGI</sequence>
<proteinExistence type="predicted"/>
<reference evidence="2" key="1">
    <citation type="journal article" date="2019" name="Int. J. Syst. Evol. Microbiol.">
        <title>The Global Catalogue of Microorganisms (GCM) 10K type strain sequencing project: providing services to taxonomists for standard genome sequencing and annotation.</title>
        <authorList>
            <consortium name="The Broad Institute Genomics Platform"/>
            <consortium name="The Broad Institute Genome Sequencing Center for Infectious Disease"/>
            <person name="Wu L."/>
            <person name="Ma J."/>
        </authorList>
    </citation>
    <scope>NUCLEOTIDE SEQUENCE [LARGE SCALE GENOMIC DNA]</scope>
    <source>
        <strain evidence="2">CGMCC 1.15407</strain>
    </source>
</reference>
<evidence type="ECO:0000313" key="2">
    <source>
        <dbReference type="Proteomes" id="UP000647339"/>
    </source>
</evidence>
<name>A0ABQ1V967_9BACT</name>
<gene>
    <name evidence="1" type="ORF">GCM10011339_33900</name>
</gene>
<dbReference type="EMBL" id="BMIU01000019">
    <property type="protein sequence ID" value="GGF42651.1"/>
    <property type="molecule type" value="Genomic_DNA"/>
</dbReference>
<dbReference type="Proteomes" id="UP000647339">
    <property type="component" value="Unassembled WGS sequence"/>
</dbReference>
<comment type="caution">
    <text evidence="1">The sequence shown here is derived from an EMBL/GenBank/DDBJ whole genome shotgun (WGS) entry which is preliminary data.</text>
</comment>
<organism evidence="1 2">
    <name type="scientific">Echinicola rosea</name>
    <dbReference type="NCBI Taxonomy" id="1807691"/>
    <lineage>
        <taxon>Bacteria</taxon>
        <taxon>Pseudomonadati</taxon>
        <taxon>Bacteroidota</taxon>
        <taxon>Cytophagia</taxon>
        <taxon>Cytophagales</taxon>
        <taxon>Cyclobacteriaceae</taxon>
        <taxon>Echinicola</taxon>
    </lineage>
</organism>